<dbReference type="InterPro" id="IPR001789">
    <property type="entry name" value="Sig_transdc_resp-reg_receiver"/>
</dbReference>
<evidence type="ECO:0000259" key="3">
    <source>
        <dbReference type="PROSITE" id="PS50110"/>
    </source>
</evidence>
<keyword evidence="1 2" id="KW-0597">Phosphoprotein</keyword>
<organism evidence="4 5">
    <name type="scientific">Blyttiomyces helicus</name>
    <dbReference type="NCBI Taxonomy" id="388810"/>
    <lineage>
        <taxon>Eukaryota</taxon>
        <taxon>Fungi</taxon>
        <taxon>Fungi incertae sedis</taxon>
        <taxon>Chytridiomycota</taxon>
        <taxon>Chytridiomycota incertae sedis</taxon>
        <taxon>Chytridiomycetes</taxon>
        <taxon>Chytridiomycetes incertae sedis</taxon>
        <taxon>Blyttiomyces</taxon>
    </lineage>
</organism>
<dbReference type="InterPro" id="IPR011006">
    <property type="entry name" value="CheY-like_superfamily"/>
</dbReference>
<evidence type="ECO:0000256" key="2">
    <source>
        <dbReference type="PROSITE-ProRule" id="PRU00169"/>
    </source>
</evidence>
<proteinExistence type="predicted"/>
<dbReference type="SUPFAM" id="SSF52172">
    <property type="entry name" value="CheY-like"/>
    <property type="match status" value="1"/>
</dbReference>
<dbReference type="Gene3D" id="3.40.50.2300">
    <property type="match status" value="1"/>
</dbReference>
<feature type="domain" description="Response regulatory" evidence="3">
    <location>
        <begin position="4"/>
        <end position="118"/>
    </location>
</feature>
<dbReference type="EMBL" id="KZ993876">
    <property type="protein sequence ID" value="RKO94520.1"/>
    <property type="molecule type" value="Genomic_DNA"/>
</dbReference>
<dbReference type="CDD" id="cd17546">
    <property type="entry name" value="REC_hyHK_CKI1_RcsC-like"/>
    <property type="match status" value="1"/>
</dbReference>
<feature type="modified residue" description="4-aspartylphosphate" evidence="2">
    <location>
        <position position="53"/>
    </location>
</feature>
<dbReference type="OrthoDB" id="60033at2759"/>
<sequence>TEKHVLIVNDNRINLKIAEKILKDLGYNTALAENGFEALSKVENGNYDAILMDVRMPIMDGYEATNKIRKSGNNVPIIAVTANAMDGERENCKQAGMNDYLTKPLNKKVVGEMLQKWIVTQI</sequence>
<dbReference type="PANTHER" id="PTHR45339">
    <property type="entry name" value="HYBRID SIGNAL TRANSDUCTION HISTIDINE KINASE J"/>
    <property type="match status" value="1"/>
</dbReference>
<dbReference type="Proteomes" id="UP000269721">
    <property type="component" value="Unassembled WGS sequence"/>
</dbReference>
<protein>
    <submittedName>
        <fullName evidence="4">CheY-like receiver domain-containing protein</fullName>
    </submittedName>
</protein>
<dbReference type="GO" id="GO:0000160">
    <property type="term" value="P:phosphorelay signal transduction system"/>
    <property type="evidence" value="ECO:0007669"/>
    <property type="project" value="InterPro"/>
</dbReference>
<dbReference type="AlphaFoldDB" id="A0A4P9WT57"/>
<name>A0A4P9WT57_9FUNG</name>
<accession>A0A4P9WT57</accession>
<evidence type="ECO:0000313" key="5">
    <source>
        <dbReference type="Proteomes" id="UP000269721"/>
    </source>
</evidence>
<evidence type="ECO:0000313" key="4">
    <source>
        <dbReference type="EMBL" id="RKO94520.1"/>
    </source>
</evidence>
<dbReference type="PROSITE" id="PS50110">
    <property type="entry name" value="RESPONSE_REGULATORY"/>
    <property type="match status" value="1"/>
</dbReference>
<feature type="non-terminal residue" evidence="4">
    <location>
        <position position="1"/>
    </location>
</feature>
<reference evidence="5" key="1">
    <citation type="journal article" date="2018" name="Nat. Microbiol.">
        <title>Leveraging single-cell genomics to expand the fungal tree of life.</title>
        <authorList>
            <person name="Ahrendt S.R."/>
            <person name="Quandt C.A."/>
            <person name="Ciobanu D."/>
            <person name="Clum A."/>
            <person name="Salamov A."/>
            <person name="Andreopoulos B."/>
            <person name="Cheng J.F."/>
            <person name="Woyke T."/>
            <person name="Pelin A."/>
            <person name="Henrissat B."/>
            <person name="Reynolds N.K."/>
            <person name="Benny G.L."/>
            <person name="Smith M.E."/>
            <person name="James T.Y."/>
            <person name="Grigoriev I.V."/>
        </authorList>
    </citation>
    <scope>NUCLEOTIDE SEQUENCE [LARGE SCALE GENOMIC DNA]</scope>
</reference>
<evidence type="ECO:0000256" key="1">
    <source>
        <dbReference type="ARBA" id="ARBA00022553"/>
    </source>
</evidence>
<dbReference type="PANTHER" id="PTHR45339:SF5">
    <property type="entry name" value="HISTIDINE KINASE"/>
    <property type="match status" value="1"/>
</dbReference>
<gene>
    <name evidence="4" type="ORF">BDK51DRAFT_23572</name>
</gene>
<dbReference type="SMART" id="SM00448">
    <property type="entry name" value="REC"/>
    <property type="match status" value="1"/>
</dbReference>
<dbReference type="Pfam" id="PF00072">
    <property type="entry name" value="Response_reg"/>
    <property type="match status" value="1"/>
</dbReference>
<keyword evidence="5" id="KW-1185">Reference proteome</keyword>